<evidence type="ECO:0000313" key="3">
    <source>
        <dbReference type="EMBL" id="ODV69348.1"/>
    </source>
</evidence>
<keyword evidence="4" id="KW-1185">Reference proteome</keyword>
<dbReference type="RefSeq" id="XP_020078415.1">
    <property type="nucleotide sequence ID" value="XM_020219923.1"/>
</dbReference>
<name>A0A1E4RQ41_9ASCO</name>
<sequence length="311" mass="35902">MDYLKDDESDFYNSFYNQLPTSSFNSLIGEYNYQLIDDFSLIDDFIFNGVPDTSKLSIKLGLNKTNSRIPADNALPFPSNFVDLPGLGILFPCMEEQYEMKEISPCNSPNLLPAEIKENNYTPVSILTPQTTPQPPVVKGSRYKFPKPYITEGKKTTNISMLSNFKNVPKYINKIIGCNHCDNQFNQMKEYALHLDDFSLDPNNFCPDAKCVFNKIGFLKKMDLRVHILNTHLSHINCRKNIEDKKTEINKISPKLYKSFLLVLYVCNDENCARIFYRKDALTRHCKKLHCDPTPSQCNKRRKKNDSNDVF</sequence>
<proteinExistence type="predicted"/>
<dbReference type="EMBL" id="KV454538">
    <property type="protein sequence ID" value="ODV69348.1"/>
    <property type="molecule type" value="Genomic_DNA"/>
</dbReference>
<evidence type="ECO:0000313" key="4">
    <source>
        <dbReference type="Proteomes" id="UP000095085"/>
    </source>
</evidence>
<dbReference type="AlphaFoldDB" id="A0A1E4RQ41"/>
<organism evidence="3 4">
    <name type="scientific">Hyphopichia burtonii NRRL Y-1933</name>
    <dbReference type="NCBI Taxonomy" id="984485"/>
    <lineage>
        <taxon>Eukaryota</taxon>
        <taxon>Fungi</taxon>
        <taxon>Dikarya</taxon>
        <taxon>Ascomycota</taxon>
        <taxon>Saccharomycotina</taxon>
        <taxon>Pichiomycetes</taxon>
        <taxon>Debaryomycetaceae</taxon>
        <taxon>Hyphopichia</taxon>
    </lineage>
</organism>
<dbReference type="STRING" id="984485.A0A1E4RQ41"/>
<feature type="domain" description="C2H2-type" evidence="2">
    <location>
        <begin position="265"/>
        <end position="295"/>
    </location>
</feature>
<dbReference type="OrthoDB" id="6910977at2759"/>
<accession>A0A1E4RQ41</accession>
<dbReference type="PROSITE" id="PS00028">
    <property type="entry name" value="ZINC_FINGER_C2H2_1"/>
    <property type="match status" value="1"/>
</dbReference>
<keyword evidence="1" id="KW-0479">Metal-binding</keyword>
<keyword evidence="1" id="KW-0863">Zinc-finger</keyword>
<reference evidence="4" key="1">
    <citation type="submission" date="2016-05" db="EMBL/GenBank/DDBJ databases">
        <title>Comparative genomics of biotechnologically important yeasts.</title>
        <authorList>
            <consortium name="DOE Joint Genome Institute"/>
            <person name="Riley R."/>
            <person name="Haridas S."/>
            <person name="Wolfe K.H."/>
            <person name="Lopes M.R."/>
            <person name="Hittinger C.T."/>
            <person name="Goker M."/>
            <person name="Salamov A."/>
            <person name="Wisecaver J."/>
            <person name="Long T.M."/>
            <person name="Aerts A.L."/>
            <person name="Barry K."/>
            <person name="Choi C."/>
            <person name="Clum A."/>
            <person name="Coughlan A.Y."/>
            <person name="Deshpande S."/>
            <person name="Douglass A.P."/>
            <person name="Hanson S.J."/>
            <person name="Klenk H.-P."/>
            <person name="Labutti K."/>
            <person name="Lapidus A."/>
            <person name="Lindquist E."/>
            <person name="Lipzen A."/>
            <person name="Meier-Kolthoff J.P."/>
            <person name="Ohm R.A."/>
            <person name="Otillar R.P."/>
            <person name="Pangilinan J."/>
            <person name="Peng Y."/>
            <person name="Rokas A."/>
            <person name="Rosa C.A."/>
            <person name="Scheuner C."/>
            <person name="Sibirny A.A."/>
            <person name="Slot J.C."/>
            <person name="Stielow J.B."/>
            <person name="Sun H."/>
            <person name="Kurtzman C.P."/>
            <person name="Blackwell M."/>
            <person name="Grigoriev I.V."/>
            <person name="Jeffries T.W."/>
        </authorList>
    </citation>
    <scope>NUCLEOTIDE SEQUENCE [LARGE SCALE GENOMIC DNA]</scope>
    <source>
        <strain evidence="4">NRRL Y-1933</strain>
    </source>
</reference>
<dbReference type="GO" id="GO:0008270">
    <property type="term" value="F:zinc ion binding"/>
    <property type="evidence" value="ECO:0007669"/>
    <property type="project" value="UniProtKB-KW"/>
</dbReference>
<dbReference type="GeneID" id="30994473"/>
<dbReference type="Proteomes" id="UP000095085">
    <property type="component" value="Unassembled WGS sequence"/>
</dbReference>
<evidence type="ECO:0000259" key="2">
    <source>
        <dbReference type="PROSITE" id="PS50157"/>
    </source>
</evidence>
<protein>
    <recommendedName>
        <fullName evidence="2">C2H2-type domain-containing protein</fullName>
    </recommendedName>
</protein>
<gene>
    <name evidence="3" type="ORF">HYPBUDRAFT_145771</name>
</gene>
<dbReference type="InterPro" id="IPR013087">
    <property type="entry name" value="Znf_C2H2_type"/>
</dbReference>
<keyword evidence="1" id="KW-0862">Zinc</keyword>
<evidence type="ECO:0000256" key="1">
    <source>
        <dbReference type="PROSITE-ProRule" id="PRU00042"/>
    </source>
</evidence>
<dbReference type="PROSITE" id="PS50157">
    <property type="entry name" value="ZINC_FINGER_C2H2_2"/>
    <property type="match status" value="1"/>
</dbReference>